<name>A0A8H6NYT6_9PEZI</name>
<dbReference type="AlphaFoldDB" id="A0A8H6NYT6"/>
<dbReference type="OrthoDB" id="4788726at2759"/>
<proteinExistence type="predicted"/>
<organism evidence="1 2">
    <name type="scientific">Colletotrichum musicola</name>
    <dbReference type="NCBI Taxonomy" id="2175873"/>
    <lineage>
        <taxon>Eukaryota</taxon>
        <taxon>Fungi</taxon>
        <taxon>Dikarya</taxon>
        <taxon>Ascomycota</taxon>
        <taxon>Pezizomycotina</taxon>
        <taxon>Sordariomycetes</taxon>
        <taxon>Hypocreomycetidae</taxon>
        <taxon>Glomerellales</taxon>
        <taxon>Glomerellaceae</taxon>
        <taxon>Colletotrichum</taxon>
        <taxon>Colletotrichum orchidearum species complex</taxon>
    </lineage>
</organism>
<protein>
    <submittedName>
        <fullName evidence="1">Uncharacterized protein</fullName>
    </submittedName>
</protein>
<accession>A0A8H6NYT6</accession>
<dbReference type="EMBL" id="WIGM01000007">
    <property type="protein sequence ID" value="KAF6845018.1"/>
    <property type="molecule type" value="Genomic_DNA"/>
</dbReference>
<comment type="caution">
    <text evidence="1">The sequence shown here is derived from an EMBL/GenBank/DDBJ whole genome shotgun (WGS) entry which is preliminary data.</text>
</comment>
<evidence type="ECO:0000313" key="1">
    <source>
        <dbReference type="EMBL" id="KAF6845018.1"/>
    </source>
</evidence>
<keyword evidence="2" id="KW-1185">Reference proteome</keyword>
<dbReference type="Proteomes" id="UP000639643">
    <property type="component" value="Unassembled WGS sequence"/>
</dbReference>
<reference evidence="1" key="1">
    <citation type="journal article" date="2020" name="Phytopathology">
        <title>Genome Sequence Resources of Colletotrichum truncatum, C. plurivorum, C. musicola, and C. sojae: Four Species Pathogenic to Soybean (Glycine max).</title>
        <authorList>
            <person name="Rogerio F."/>
            <person name="Boufleur T.R."/>
            <person name="Ciampi-Guillardi M."/>
            <person name="Sukno S.A."/>
            <person name="Thon M.R."/>
            <person name="Massola Junior N.S."/>
            <person name="Baroncelli R."/>
        </authorList>
    </citation>
    <scope>NUCLEOTIDE SEQUENCE</scope>
    <source>
        <strain evidence="1">LFN0074</strain>
    </source>
</reference>
<sequence>MDSYPCVNRYKHGVDCPKWVRVPNVRCEDCIVVSGAHRGVCIHSMGL</sequence>
<evidence type="ECO:0000313" key="2">
    <source>
        <dbReference type="Proteomes" id="UP000639643"/>
    </source>
</evidence>
<gene>
    <name evidence="1" type="ORF">CMUS01_00551</name>
</gene>